<proteinExistence type="inferred from homology"/>
<keyword evidence="23" id="KW-1185">Reference proteome</keyword>
<protein>
    <recommendedName>
        <fullName evidence="3">cytochrome-c oxidase</fullName>
        <ecNumber evidence="3">7.1.1.9</ecNumber>
    </recommendedName>
    <alternativeName>
        <fullName evidence="16">Cytochrome aa3 subunit 2</fullName>
    </alternativeName>
</protein>
<sequence length="321" mass="35340">MIAMADLFALLMPSENSAYSQQVDIFAVAFFVFILALAAPVFILIVFYAVKYRRGKPANRMHPPKRNLTLELSWSILPFLLMLGFFGWSTALFATRYFPPGDALNIDVVAKQWMWKFQHPEGQGEIDELHVPLDQPVKLTMASQDVIHSLYVPALRLKQDVVPGRYTIMWFTPDKTGTFWLTCAEFCGTDHSVMGGKIIVMTQGEYSRWLSGSSVDETLAAAGAVLFRSHGCSGCHGPSATVHAPKLEGIYASPVPLSDGTIVTADDQYLRDSILLPQKQIAAGYPSIMPTFQNVLSEEEVLKLVAYIKSTGNGSAADANP</sequence>
<dbReference type="InterPro" id="IPR045187">
    <property type="entry name" value="CcO_II"/>
</dbReference>
<evidence type="ECO:0000256" key="14">
    <source>
        <dbReference type="ARBA" id="ARBA00023136"/>
    </source>
</evidence>
<dbReference type="SUPFAM" id="SSF81464">
    <property type="entry name" value="Cytochrome c oxidase subunit II-like, transmembrane region"/>
    <property type="match status" value="1"/>
</dbReference>
<dbReference type="SUPFAM" id="SSF49503">
    <property type="entry name" value="Cupredoxins"/>
    <property type="match status" value="1"/>
</dbReference>
<feature type="transmembrane region" description="Helical" evidence="19">
    <location>
        <begin position="71"/>
        <end position="94"/>
    </location>
</feature>
<evidence type="ECO:0000259" key="20">
    <source>
        <dbReference type="PROSITE" id="PS50857"/>
    </source>
</evidence>
<evidence type="ECO:0000256" key="7">
    <source>
        <dbReference type="ARBA" id="ARBA00022692"/>
    </source>
</evidence>
<keyword evidence="6" id="KW-0679">Respiratory chain</keyword>
<evidence type="ECO:0000256" key="8">
    <source>
        <dbReference type="ARBA" id="ARBA00022723"/>
    </source>
</evidence>
<evidence type="ECO:0000256" key="10">
    <source>
        <dbReference type="ARBA" id="ARBA00022982"/>
    </source>
</evidence>
<keyword evidence="12 18" id="KW-0408">Iron</keyword>
<keyword evidence="13" id="KW-0186">Copper</keyword>
<dbReference type="Gene3D" id="1.10.287.90">
    <property type="match status" value="1"/>
</dbReference>
<dbReference type="PROSITE" id="PS50857">
    <property type="entry name" value="COX2_CUA"/>
    <property type="match status" value="1"/>
</dbReference>
<evidence type="ECO:0000256" key="2">
    <source>
        <dbReference type="ARBA" id="ARBA00007866"/>
    </source>
</evidence>
<evidence type="ECO:0000256" key="19">
    <source>
        <dbReference type="SAM" id="Phobius"/>
    </source>
</evidence>
<evidence type="ECO:0000256" key="1">
    <source>
        <dbReference type="ARBA" id="ARBA00004141"/>
    </source>
</evidence>
<evidence type="ECO:0000256" key="17">
    <source>
        <dbReference type="ARBA" id="ARBA00047816"/>
    </source>
</evidence>
<keyword evidence="7 19" id="KW-0812">Transmembrane</keyword>
<keyword evidence="9" id="KW-1278">Translocase</keyword>
<dbReference type="PANTHER" id="PTHR22888">
    <property type="entry name" value="CYTOCHROME C OXIDASE, SUBUNIT II"/>
    <property type="match status" value="1"/>
</dbReference>
<keyword evidence="5 18" id="KW-0349">Heme</keyword>
<evidence type="ECO:0000313" key="23">
    <source>
        <dbReference type="Proteomes" id="UP001549077"/>
    </source>
</evidence>
<evidence type="ECO:0000256" key="5">
    <source>
        <dbReference type="ARBA" id="ARBA00022617"/>
    </source>
</evidence>
<feature type="domain" description="Cytochrome oxidase subunit II copper A binding" evidence="20">
    <location>
        <begin position="101"/>
        <end position="212"/>
    </location>
</feature>
<dbReference type="NCBIfam" id="TIGR02866">
    <property type="entry name" value="CoxB"/>
    <property type="match status" value="1"/>
</dbReference>
<dbReference type="PROSITE" id="PS51007">
    <property type="entry name" value="CYTC"/>
    <property type="match status" value="1"/>
</dbReference>
<evidence type="ECO:0000256" key="12">
    <source>
        <dbReference type="ARBA" id="ARBA00023004"/>
    </source>
</evidence>
<dbReference type="Gene3D" id="1.10.760.10">
    <property type="entry name" value="Cytochrome c-like domain"/>
    <property type="match status" value="1"/>
</dbReference>
<keyword evidence="8 18" id="KW-0479">Metal-binding</keyword>
<evidence type="ECO:0000256" key="9">
    <source>
        <dbReference type="ARBA" id="ARBA00022967"/>
    </source>
</evidence>
<dbReference type="SUPFAM" id="SSF46626">
    <property type="entry name" value="Cytochrome c"/>
    <property type="match status" value="1"/>
</dbReference>
<evidence type="ECO:0000256" key="11">
    <source>
        <dbReference type="ARBA" id="ARBA00022989"/>
    </source>
</evidence>
<dbReference type="InterPro" id="IPR009056">
    <property type="entry name" value="Cyt_c-like_dom"/>
</dbReference>
<evidence type="ECO:0000313" key="22">
    <source>
        <dbReference type="EMBL" id="MET3758447.1"/>
    </source>
</evidence>
<dbReference type="EMBL" id="JBEPMY010000029">
    <property type="protein sequence ID" value="MET3758447.1"/>
    <property type="molecule type" value="Genomic_DNA"/>
</dbReference>
<gene>
    <name evidence="22" type="ORF">ABID08_005829</name>
</gene>
<dbReference type="Pfam" id="PF00116">
    <property type="entry name" value="COX2"/>
    <property type="match status" value="1"/>
</dbReference>
<dbReference type="PANTHER" id="PTHR22888:SF9">
    <property type="entry name" value="CYTOCHROME C OXIDASE SUBUNIT 2"/>
    <property type="match status" value="1"/>
</dbReference>
<evidence type="ECO:0000256" key="18">
    <source>
        <dbReference type="PROSITE-ProRule" id="PRU00433"/>
    </source>
</evidence>
<name>A0ABV2MSE1_9HYPH</name>
<keyword evidence="14 19" id="KW-0472">Membrane</keyword>
<feature type="domain" description="Cytochrome c" evidence="21">
    <location>
        <begin position="218"/>
        <end position="312"/>
    </location>
</feature>
<evidence type="ECO:0000256" key="3">
    <source>
        <dbReference type="ARBA" id="ARBA00012949"/>
    </source>
</evidence>
<evidence type="ECO:0000256" key="4">
    <source>
        <dbReference type="ARBA" id="ARBA00022448"/>
    </source>
</evidence>
<keyword evidence="4" id="KW-0813">Transport</keyword>
<dbReference type="Pfam" id="PF00034">
    <property type="entry name" value="Cytochrom_C"/>
    <property type="match status" value="1"/>
</dbReference>
<dbReference type="CDD" id="cd13915">
    <property type="entry name" value="CuRO_HCO_II_like_2"/>
    <property type="match status" value="1"/>
</dbReference>
<dbReference type="InterPro" id="IPR036909">
    <property type="entry name" value="Cyt_c-like_dom_sf"/>
</dbReference>
<keyword evidence="11 19" id="KW-1133">Transmembrane helix</keyword>
<reference evidence="22 23" key="1">
    <citation type="submission" date="2024-06" db="EMBL/GenBank/DDBJ databases">
        <title>Genomic Encyclopedia of Type Strains, Phase IV (KMG-IV): sequencing the most valuable type-strain genomes for metagenomic binning, comparative biology and taxonomic classification.</title>
        <authorList>
            <person name="Goeker M."/>
        </authorList>
    </citation>
    <scope>NUCLEOTIDE SEQUENCE [LARGE SCALE GENOMIC DNA]</scope>
    <source>
        <strain evidence="22 23">DSM 29288</strain>
    </source>
</reference>
<dbReference type="Proteomes" id="UP001549077">
    <property type="component" value="Unassembled WGS sequence"/>
</dbReference>
<feature type="transmembrane region" description="Helical" evidence="19">
    <location>
        <begin position="30"/>
        <end position="50"/>
    </location>
</feature>
<dbReference type="InterPro" id="IPR002429">
    <property type="entry name" value="CcO_II-like_C"/>
</dbReference>
<comment type="catalytic activity">
    <reaction evidence="17">
        <text>4 Fe(II)-[cytochrome c] + O2 + 8 H(+)(in) = 4 Fe(III)-[cytochrome c] + 2 H2O + 4 H(+)(out)</text>
        <dbReference type="Rhea" id="RHEA:11436"/>
        <dbReference type="Rhea" id="RHEA-COMP:10350"/>
        <dbReference type="Rhea" id="RHEA-COMP:14399"/>
        <dbReference type="ChEBI" id="CHEBI:15377"/>
        <dbReference type="ChEBI" id="CHEBI:15378"/>
        <dbReference type="ChEBI" id="CHEBI:15379"/>
        <dbReference type="ChEBI" id="CHEBI:29033"/>
        <dbReference type="ChEBI" id="CHEBI:29034"/>
        <dbReference type="EC" id="7.1.1.9"/>
    </reaction>
</comment>
<accession>A0ABV2MSE1</accession>
<dbReference type="InterPro" id="IPR001505">
    <property type="entry name" value="Copper_CuA"/>
</dbReference>
<dbReference type="InterPro" id="IPR008972">
    <property type="entry name" value="Cupredoxin"/>
</dbReference>
<dbReference type="Gene3D" id="2.60.40.420">
    <property type="entry name" value="Cupredoxins - blue copper proteins"/>
    <property type="match status" value="1"/>
</dbReference>
<comment type="caution">
    <text evidence="22">The sequence shown here is derived from an EMBL/GenBank/DDBJ whole genome shotgun (WGS) entry which is preliminary data.</text>
</comment>
<dbReference type="InterPro" id="IPR014222">
    <property type="entry name" value="Cyt_c_oxidase_su2"/>
</dbReference>
<keyword evidence="10" id="KW-0249">Electron transport</keyword>
<dbReference type="EC" id="7.1.1.9" evidence="3"/>
<evidence type="ECO:0000259" key="21">
    <source>
        <dbReference type="PROSITE" id="PS51007"/>
    </source>
</evidence>
<organism evidence="22 23">
    <name type="scientific">Rhizobium binae</name>
    <dbReference type="NCBI Taxonomy" id="1138190"/>
    <lineage>
        <taxon>Bacteria</taxon>
        <taxon>Pseudomonadati</taxon>
        <taxon>Pseudomonadota</taxon>
        <taxon>Alphaproteobacteria</taxon>
        <taxon>Hyphomicrobiales</taxon>
        <taxon>Rhizobiaceae</taxon>
        <taxon>Rhizobium/Agrobacterium group</taxon>
        <taxon>Rhizobium</taxon>
    </lineage>
</organism>
<comment type="similarity">
    <text evidence="2">Belongs to the cytochrome c oxidase subunit 2 family.</text>
</comment>
<evidence type="ECO:0000256" key="13">
    <source>
        <dbReference type="ARBA" id="ARBA00023008"/>
    </source>
</evidence>
<dbReference type="InterPro" id="IPR036257">
    <property type="entry name" value="Cyt_c_oxidase_su2_TM_sf"/>
</dbReference>
<evidence type="ECO:0000256" key="6">
    <source>
        <dbReference type="ARBA" id="ARBA00022660"/>
    </source>
</evidence>
<comment type="function">
    <text evidence="15">Subunits I and II form the functional core of the enzyme complex. Electrons originating in cytochrome c are transferred via heme a and Cu(A) to the binuclear center formed by heme a3 and Cu(B).</text>
</comment>
<comment type="subcellular location">
    <subcellularLocation>
        <location evidence="1">Membrane</location>
        <topology evidence="1">Multi-pass membrane protein</topology>
    </subcellularLocation>
</comment>
<evidence type="ECO:0000256" key="15">
    <source>
        <dbReference type="ARBA" id="ARBA00024688"/>
    </source>
</evidence>
<dbReference type="PROSITE" id="PS00078">
    <property type="entry name" value="COX2"/>
    <property type="match status" value="1"/>
</dbReference>
<evidence type="ECO:0000256" key="16">
    <source>
        <dbReference type="ARBA" id="ARBA00031399"/>
    </source>
</evidence>